<dbReference type="InterPro" id="IPR029044">
    <property type="entry name" value="Nucleotide-diphossugar_trans"/>
</dbReference>
<organism evidence="6 7">
    <name type="scientific">Flavobacterium petrolei</name>
    <dbReference type="NCBI Taxonomy" id="2259594"/>
    <lineage>
        <taxon>Bacteria</taxon>
        <taxon>Pseudomonadati</taxon>
        <taxon>Bacteroidota</taxon>
        <taxon>Flavobacteriia</taxon>
        <taxon>Flavobacteriales</taxon>
        <taxon>Flavobacteriaceae</taxon>
        <taxon>Flavobacterium</taxon>
    </lineage>
</organism>
<evidence type="ECO:0000313" key="6">
    <source>
        <dbReference type="EMBL" id="RYJ50891.1"/>
    </source>
</evidence>
<dbReference type="SUPFAM" id="SSF53448">
    <property type="entry name" value="Nucleotide-diphospho-sugar transferases"/>
    <property type="match status" value="1"/>
</dbReference>
<dbReference type="Pfam" id="PF00535">
    <property type="entry name" value="Glycos_transf_2"/>
    <property type="match status" value="1"/>
</dbReference>
<keyword evidence="2" id="KW-0328">Glycosyltransferase</keyword>
<dbReference type="AlphaFoldDB" id="A0A482TF62"/>
<dbReference type="EMBL" id="QNVY02000006">
    <property type="protein sequence ID" value="RYJ50891.1"/>
    <property type="molecule type" value="Genomic_DNA"/>
</dbReference>
<reference evidence="6 7" key="1">
    <citation type="submission" date="2019-01" db="EMBL/GenBank/DDBJ databases">
        <title>Flavobacterium sp. nov. isolated from arctic soil.</title>
        <authorList>
            <person name="Kim D.-U."/>
        </authorList>
    </citation>
    <scope>NUCLEOTIDE SEQUENCE [LARGE SCALE GENOMIC DNA]</scope>
    <source>
        <strain evidence="6 7">Kopri-42</strain>
    </source>
</reference>
<evidence type="ECO:0000256" key="2">
    <source>
        <dbReference type="ARBA" id="ARBA00022676"/>
    </source>
</evidence>
<dbReference type="InterPro" id="IPR001173">
    <property type="entry name" value="Glyco_trans_2-like"/>
</dbReference>
<evidence type="ECO:0000256" key="3">
    <source>
        <dbReference type="ARBA" id="ARBA00022679"/>
    </source>
</evidence>
<feature type="transmembrane region" description="Helical" evidence="4">
    <location>
        <begin position="187"/>
        <end position="213"/>
    </location>
</feature>
<evidence type="ECO:0000256" key="4">
    <source>
        <dbReference type="SAM" id="Phobius"/>
    </source>
</evidence>
<protein>
    <submittedName>
        <fullName evidence="6">Glycosyltransferase family 2 protein</fullName>
    </submittedName>
</protein>
<feature type="domain" description="Glycosyltransferase 2-like" evidence="5">
    <location>
        <begin position="242"/>
        <end position="395"/>
    </location>
</feature>
<accession>A0A482TF62</accession>
<dbReference type="CDD" id="cd00761">
    <property type="entry name" value="Glyco_tranf_GTA_type"/>
    <property type="match status" value="1"/>
</dbReference>
<name>A0A482TF62_9FLAO</name>
<keyword evidence="7" id="KW-1185">Reference proteome</keyword>
<comment type="similarity">
    <text evidence="1">Belongs to the glycosyltransferase 2 family.</text>
</comment>
<dbReference type="PANTHER" id="PTHR43179:SF12">
    <property type="entry name" value="GALACTOFURANOSYLTRANSFERASE GLFT2"/>
    <property type="match status" value="1"/>
</dbReference>
<evidence type="ECO:0000256" key="1">
    <source>
        <dbReference type="ARBA" id="ARBA00006739"/>
    </source>
</evidence>
<keyword evidence="4" id="KW-0472">Membrane</keyword>
<keyword evidence="4" id="KW-0812">Transmembrane</keyword>
<dbReference type="GO" id="GO:0016757">
    <property type="term" value="F:glycosyltransferase activity"/>
    <property type="evidence" value="ECO:0007669"/>
    <property type="project" value="UniProtKB-KW"/>
</dbReference>
<keyword evidence="3 6" id="KW-0808">Transferase</keyword>
<dbReference type="OrthoDB" id="1326385at2"/>
<evidence type="ECO:0000313" key="7">
    <source>
        <dbReference type="Proteomes" id="UP000253235"/>
    </source>
</evidence>
<dbReference type="PANTHER" id="PTHR43179">
    <property type="entry name" value="RHAMNOSYLTRANSFERASE WBBL"/>
    <property type="match status" value="1"/>
</dbReference>
<evidence type="ECO:0000259" key="5">
    <source>
        <dbReference type="Pfam" id="PF00535"/>
    </source>
</evidence>
<comment type="caution">
    <text evidence="6">The sequence shown here is derived from an EMBL/GenBank/DDBJ whole genome shotgun (WGS) entry which is preliminary data.</text>
</comment>
<sequence length="513" mass="59452">MIVVYHKNNRISKVVSAENKMISFDKSGTIASGLLQLATAFPKSKIVWCDEVCQEYINLKHVELLFHHNKMMLSYSPGDSAYFGRKIGYVEESPFIVINKKVLYPTWQMSSLVGVVHASLLLKIEGRIKADNDFDYYLNSVAKVCMPLGLLCYSEPKLLTKTAVFEGKKASVFTLFKFVKQHYKTRWVWLLFLNLLIYERSFPIVAFLNIVFFKSRYKKSIHLDAIAVNSSLKVVDKGSLDVIIPTIGRKEYLLNVLKDLAQQTHLPVNVIIVEQNPSEHTVSELEYLTNETWPFVIKHTFTHQMGVCNARNLALKQTESEWVFLADDDNRFDCDLLELVLNGVKKYGSEVVTTFYPQNKEPKVFKETVQWSTFGGGNSFIKRTLLDKVKFNMAFEFGYGEDADFGMQLRNQGIDILYLPKPKILHLKALIGGFRTKPVFAWDKDSIQPKPSPTVQLYKILHLSKEQQKGYQTILFFKFYTKQSFKNPLRYYFNFRKQWNQSVFWANKLKERS</sequence>
<gene>
    <name evidence="6" type="ORF">DR871_015465</name>
</gene>
<dbReference type="RefSeq" id="WP_113667032.1">
    <property type="nucleotide sequence ID" value="NZ_QNVY02000006.1"/>
</dbReference>
<keyword evidence="4" id="KW-1133">Transmembrane helix</keyword>
<proteinExistence type="inferred from homology"/>
<dbReference type="Proteomes" id="UP000253235">
    <property type="component" value="Unassembled WGS sequence"/>
</dbReference>
<dbReference type="Gene3D" id="3.90.550.10">
    <property type="entry name" value="Spore Coat Polysaccharide Biosynthesis Protein SpsA, Chain A"/>
    <property type="match status" value="1"/>
</dbReference>